<gene>
    <name evidence="3" type="ORF">S40285_06192</name>
</gene>
<dbReference type="Proteomes" id="UP000028524">
    <property type="component" value="Unassembled WGS sequence"/>
</dbReference>
<evidence type="ECO:0000313" key="4">
    <source>
        <dbReference type="Proteomes" id="UP000028524"/>
    </source>
</evidence>
<dbReference type="AlphaFoldDB" id="A0A084QA48"/>
<dbReference type="Pfam" id="PF14269">
    <property type="entry name" value="Arylsulfotran_2"/>
    <property type="match status" value="1"/>
</dbReference>
<evidence type="ECO:0000256" key="1">
    <source>
        <dbReference type="SAM" id="MobiDB-lite"/>
    </source>
</evidence>
<dbReference type="InterPro" id="IPR053143">
    <property type="entry name" value="Arylsulfate_ST"/>
</dbReference>
<name>A0A084QA48_STAC4</name>
<dbReference type="InterPro" id="IPR039535">
    <property type="entry name" value="ASST-like"/>
</dbReference>
<feature type="transmembrane region" description="Helical" evidence="2">
    <location>
        <begin position="542"/>
        <end position="567"/>
    </location>
</feature>
<keyword evidence="2" id="KW-0812">Transmembrane</keyword>
<sequence>MAFALFQAIRLRGGMWGGRARWRVLFGIAALVAVFLFVHFVLPTLQKLDFHSGLTYYDIGLKGFMPSRSYHSFSMISPDVEFLVYDEERCNQDYFVMAPRGPAITNAGGVIMDRKGELIWRQDQLIEQETQDLRVQEYRGEKFLTFWVGVEAEGFKKGVWYMMDQHYEVRHQIACASGLSCDMHEFQITPEGTALLAVYESIPADLSSIGGSSSGWLLDCRFQEIDIETGQLLFEWKASEHFDVANTFKSMKGCQAFPSVFDGCGTFSWGPFDYFHINSIQKDENGYLISARNLHSIFYVNKETGAVAWTLGGKKNEFSGFNETIFSWQHHARWHGDTISLFDNAHGIWDGGEGRDSRAMIIQVDPEAKVVEVKAQYPHPDHLHSASQGNVQVLENGNVFVGWGRPAVFSEFAADGTLLLDAHFGASAYFALGLVTSYRVLREKWEGRPKTLPDAVVEGHKLYVSWNGATEIVSWKIEGSNGQDTGGPSVWEQVSGVPKDGFETVVELPDFSHKFVRAVAIGHNGETLGETNALAWPSTLSIWLGTLLSILSKALIIAVVICLLLLIRRWRRGTKRAHRSQGRWSYSLLSGRRISSDEESGTDLVELSESADQAAGR</sequence>
<keyword evidence="2" id="KW-1133">Transmembrane helix</keyword>
<accession>A0A084QA48</accession>
<reference evidence="3 4" key="1">
    <citation type="journal article" date="2014" name="BMC Genomics">
        <title>Comparative genome sequencing reveals chemotype-specific gene clusters in the toxigenic black mold Stachybotrys.</title>
        <authorList>
            <person name="Semeiks J."/>
            <person name="Borek D."/>
            <person name="Otwinowski Z."/>
            <person name="Grishin N.V."/>
        </authorList>
    </citation>
    <scope>NUCLEOTIDE SEQUENCE [LARGE SCALE GENOMIC DNA]</scope>
    <source>
        <strain evidence="3 4">IBT 40285</strain>
    </source>
</reference>
<feature type="transmembrane region" description="Helical" evidence="2">
    <location>
        <begin position="20"/>
        <end position="42"/>
    </location>
</feature>
<protein>
    <submittedName>
        <fullName evidence="3">Uncharacterized protein</fullName>
    </submittedName>
</protein>
<dbReference type="PANTHER" id="PTHR35340:SF5">
    <property type="entry name" value="ASST-DOMAIN-CONTAINING PROTEIN"/>
    <property type="match status" value="1"/>
</dbReference>
<dbReference type="InParanoid" id="A0A084QA48"/>
<keyword evidence="4" id="KW-1185">Reference proteome</keyword>
<organism evidence="3 4">
    <name type="scientific">Stachybotrys chlorohalonatus (strain IBT 40285)</name>
    <dbReference type="NCBI Taxonomy" id="1283841"/>
    <lineage>
        <taxon>Eukaryota</taxon>
        <taxon>Fungi</taxon>
        <taxon>Dikarya</taxon>
        <taxon>Ascomycota</taxon>
        <taxon>Pezizomycotina</taxon>
        <taxon>Sordariomycetes</taxon>
        <taxon>Hypocreomycetidae</taxon>
        <taxon>Hypocreales</taxon>
        <taxon>Stachybotryaceae</taxon>
        <taxon>Stachybotrys</taxon>
    </lineage>
</organism>
<evidence type="ECO:0000313" key="3">
    <source>
        <dbReference type="EMBL" id="KFA60833.1"/>
    </source>
</evidence>
<keyword evidence="2" id="KW-0472">Membrane</keyword>
<dbReference type="STRING" id="1283841.A0A084QA48"/>
<dbReference type="PANTHER" id="PTHR35340">
    <property type="entry name" value="PQQ ENZYME REPEAT PROTEIN-RELATED"/>
    <property type="match status" value="1"/>
</dbReference>
<feature type="region of interest" description="Disordered" evidence="1">
    <location>
        <begin position="595"/>
        <end position="617"/>
    </location>
</feature>
<evidence type="ECO:0000256" key="2">
    <source>
        <dbReference type="SAM" id="Phobius"/>
    </source>
</evidence>
<dbReference type="OMA" id="EWRMSEH"/>
<dbReference type="EMBL" id="KL660885">
    <property type="protein sequence ID" value="KFA60833.1"/>
    <property type="molecule type" value="Genomic_DNA"/>
</dbReference>
<dbReference type="HOGENOM" id="CLU_018249_0_1_1"/>
<dbReference type="OrthoDB" id="5427350at2759"/>
<proteinExistence type="predicted"/>